<sequence length="312" mass="34031">MTTGAGVTIVTQTRVAEGGAHAFARFQADINAAIARQPGFIEQSVLPPNPPVQVDWVILQRFRATADAVGWLRSDERIGLVAGVQAHLVGPDDVHLLRDGDQGALPSPVSIVITTRVKPGCEAPFRLWEHRIAAAQTQAPGFTGYRLEPPIPGVQDDFVAILRFASDASLQQWLDSPQRAALLAEAAAFTVEVRTRRVQAGFSQWFAPAGGGPAAWKQNMVVLLMLYPVVFLFGRWVQTPLLAGVWGLPFWLSLFIANVAGVVLLNWLVPWGSRRFAWWLTPRDDAPAWTSWMGAAALIGLYCVTMAAFSRS</sequence>
<accession>A0A6M8HQG4</accession>
<dbReference type="AlphaFoldDB" id="A0A6M8HQG4"/>
<gene>
    <name evidence="3" type="ORF">HN018_12080</name>
</gene>
<keyword evidence="4" id="KW-1185">Reference proteome</keyword>
<evidence type="ECO:0000313" key="3">
    <source>
        <dbReference type="EMBL" id="QKE90674.1"/>
    </source>
</evidence>
<feature type="transmembrane region" description="Helical" evidence="1">
    <location>
        <begin position="289"/>
        <end position="309"/>
    </location>
</feature>
<dbReference type="RefSeq" id="WP_171835625.1">
    <property type="nucleotide sequence ID" value="NZ_CP053708.1"/>
</dbReference>
<dbReference type="SUPFAM" id="SSF54909">
    <property type="entry name" value="Dimeric alpha+beta barrel"/>
    <property type="match status" value="2"/>
</dbReference>
<dbReference type="InterPro" id="IPR011008">
    <property type="entry name" value="Dimeric_a/b-barrel"/>
</dbReference>
<keyword evidence="3" id="KW-0560">Oxidoreductase</keyword>
<dbReference type="GO" id="GO:0004497">
    <property type="term" value="F:monooxygenase activity"/>
    <property type="evidence" value="ECO:0007669"/>
    <property type="project" value="UniProtKB-KW"/>
</dbReference>
<keyword evidence="3" id="KW-0503">Monooxygenase</keyword>
<name>A0A6M8HQG4_9PROT</name>
<dbReference type="EMBL" id="CP053708">
    <property type="protein sequence ID" value="QKE90674.1"/>
    <property type="molecule type" value="Genomic_DNA"/>
</dbReference>
<proteinExistence type="predicted"/>
<evidence type="ECO:0000259" key="2">
    <source>
        <dbReference type="Pfam" id="PF03992"/>
    </source>
</evidence>
<protein>
    <submittedName>
        <fullName evidence="3">Antibiotic biosynthesis monooxygenase</fullName>
    </submittedName>
</protein>
<keyword evidence="1" id="KW-1133">Transmembrane helix</keyword>
<keyword evidence="1" id="KW-0812">Transmembrane</keyword>
<dbReference type="Pfam" id="PF03992">
    <property type="entry name" value="ABM"/>
    <property type="match status" value="1"/>
</dbReference>
<dbReference type="PANTHER" id="PTHR40057">
    <property type="entry name" value="SLR1162 PROTEIN"/>
    <property type="match status" value="1"/>
</dbReference>
<dbReference type="Gene3D" id="3.30.70.100">
    <property type="match status" value="1"/>
</dbReference>
<dbReference type="InterPro" id="IPR038762">
    <property type="entry name" value="ABM_predict"/>
</dbReference>
<feature type="transmembrane region" description="Helical" evidence="1">
    <location>
        <begin position="220"/>
        <end position="237"/>
    </location>
</feature>
<organism evidence="3 4">
    <name type="scientific">Lichenicola cladoniae</name>
    <dbReference type="NCBI Taxonomy" id="1484109"/>
    <lineage>
        <taxon>Bacteria</taxon>
        <taxon>Pseudomonadati</taxon>
        <taxon>Pseudomonadota</taxon>
        <taxon>Alphaproteobacteria</taxon>
        <taxon>Acetobacterales</taxon>
        <taxon>Acetobacteraceae</taxon>
        <taxon>Lichenicola</taxon>
    </lineage>
</organism>
<dbReference type="InterPro" id="IPR007138">
    <property type="entry name" value="ABM_dom"/>
</dbReference>
<feature type="domain" description="ABM" evidence="2">
    <location>
        <begin position="108"/>
        <end position="181"/>
    </location>
</feature>
<feature type="transmembrane region" description="Helical" evidence="1">
    <location>
        <begin position="249"/>
        <end position="269"/>
    </location>
</feature>
<evidence type="ECO:0000256" key="1">
    <source>
        <dbReference type="SAM" id="Phobius"/>
    </source>
</evidence>
<dbReference type="PANTHER" id="PTHR40057:SF1">
    <property type="entry name" value="SLR1162 PROTEIN"/>
    <property type="match status" value="1"/>
</dbReference>
<keyword evidence="1" id="KW-0472">Membrane</keyword>
<evidence type="ECO:0000313" key="4">
    <source>
        <dbReference type="Proteomes" id="UP000500767"/>
    </source>
</evidence>
<dbReference type="Proteomes" id="UP000500767">
    <property type="component" value="Chromosome"/>
</dbReference>
<dbReference type="KEGG" id="lck:HN018_12080"/>
<reference evidence="3 4" key="1">
    <citation type="journal article" date="2014" name="World J. Microbiol. Biotechnol.">
        <title>Biodiversity and physiological characteristics of Antarctic and Arctic lichens-associated bacteria.</title>
        <authorList>
            <person name="Lee Y.M."/>
            <person name="Kim E.H."/>
            <person name="Lee H.K."/>
            <person name="Hong S.G."/>
        </authorList>
    </citation>
    <scope>NUCLEOTIDE SEQUENCE [LARGE SCALE GENOMIC DNA]</scope>
    <source>
        <strain evidence="3 4">PAMC 26569</strain>
    </source>
</reference>